<protein>
    <recommendedName>
        <fullName evidence="3">DUF4397 domain-containing protein</fullName>
    </recommendedName>
</protein>
<organism evidence="1 2">
    <name type="scientific">Georgenia daeguensis</name>
    <dbReference type="NCBI Taxonomy" id="908355"/>
    <lineage>
        <taxon>Bacteria</taxon>
        <taxon>Bacillati</taxon>
        <taxon>Actinomycetota</taxon>
        <taxon>Actinomycetes</taxon>
        <taxon>Micrococcales</taxon>
        <taxon>Bogoriellaceae</taxon>
        <taxon>Georgenia</taxon>
    </lineage>
</organism>
<evidence type="ECO:0000313" key="1">
    <source>
        <dbReference type="EMBL" id="GAA4287075.1"/>
    </source>
</evidence>
<keyword evidence="2" id="KW-1185">Reference proteome</keyword>
<dbReference type="RefSeq" id="WP_345039289.1">
    <property type="nucleotide sequence ID" value="NZ_BAABBA010000005.1"/>
</dbReference>
<name>A0ABP8ESX8_9MICO</name>
<evidence type="ECO:0008006" key="3">
    <source>
        <dbReference type="Google" id="ProtNLM"/>
    </source>
</evidence>
<proteinExistence type="predicted"/>
<sequence length="93" mass="9467">MTVAATLQVRVLAASFLGRLRHAFRAPSVVLDGDVHDARAGRVLRLAVAPGSHELTVRDGARTASTVVELGPGGTVTVEARASGGDLTLAVGP</sequence>
<evidence type="ECO:0000313" key="2">
    <source>
        <dbReference type="Proteomes" id="UP001499841"/>
    </source>
</evidence>
<accession>A0ABP8ESX8</accession>
<gene>
    <name evidence="1" type="ORF">GCM10022262_14340</name>
</gene>
<comment type="caution">
    <text evidence="1">The sequence shown here is derived from an EMBL/GenBank/DDBJ whole genome shotgun (WGS) entry which is preliminary data.</text>
</comment>
<reference evidence="2" key="1">
    <citation type="journal article" date="2019" name="Int. J. Syst. Evol. Microbiol.">
        <title>The Global Catalogue of Microorganisms (GCM) 10K type strain sequencing project: providing services to taxonomists for standard genome sequencing and annotation.</title>
        <authorList>
            <consortium name="The Broad Institute Genomics Platform"/>
            <consortium name="The Broad Institute Genome Sequencing Center for Infectious Disease"/>
            <person name="Wu L."/>
            <person name="Ma J."/>
        </authorList>
    </citation>
    <scope>NUCLEOTIDE SEQUENCE [LARGE SCALE GENOMIC DNA]</scope>
    <source>
        <strain evidence="2">JCM 17459</strain>
    </source>
</reference>
<dbReference type="Proteomes" id="UP001499841">
    <property type="component" value="Unassembled WGS sequence"/>
</dbReference>
<dbReference type="EMBL" id="BAABBA010000005">
    <property type="protein sequence ID" value="GAA4287075.1"/>
    <property type="molecule type" value="Genomic_DNA"/>
</dbReference>